<dbReference type="Gene3D" id="2.60.60.20">
    <property type="entry name" value="PLAT/LH2 domain"/>
    <property type="match status" value="1"/>
</dbReference>
<dbReference type="AlphaFoldDB" id="V8N1W7"/>
<accession>V8N1W7</accession>
<feature type="domain" description="PLAT" evidence="2">
    <location>
        <begin position="1"/>
        <end position="55"/>
    </location>
</feature>
<feature type="non-terminal residue" evidence="3">
    <location>
        <position position="64"/>
    </location>
</feature>
<gene>
    <name evidence="3" type="ORF">L345_18395</name>
</gene>
<feature type="non-terminal residue" evidence="3">
    <location>
        <position position="1"/>
    </location>
</feature>
<dbReference type="SUPFAM" id="SSF49723">
    <property type="entry name" value="Lipase/lipooxygenase domain (PLAT/LH2 domain)"/>
    <property type="match status" value="1"/>
</dbReference>
<proteinExistence type="predicted"/>
<dbReference type="InterPro" id="IPR001024">
    <property type="entry name" value="PLAT/LH2_dom"/>
</dbReference>
<comment type="caution">
    <text evidence="1">Lacks conserved residue(s) required for the propagation of feature annotation.</text>
</comment>
<keyword evidence="4" id="KW-1185">Reference proteome</keyword>
<evidence type="ECO:0000313" key="4">
    <source>
        <dbReference type="Proteomes" id="UP000018936"/>
    </source>
</evidence>
<organism evidence="3 4">
    <name type="scientific">Ophiophagus hannah</name>
    <name type="common">King cobra</name>
    <name type="synonym">Naja hannah</name>
    <dbReference type="NCBI Taxonomy" id="8665"/>
    <lineage>
        <taxon>Eukaryota</taxon>
        <taxon>Metazoa</taxon>
        <taxon>Chordata</taxon>
        <taxon>Craniata</taxon>
        <taxon>Vertebrata</taxon>
        <taxon>Euteleostomi</taxon>
        <taxon>Lepidosauria</taxon>
        <taxon>Squamata</taxon>
        <taxon>Bifurcata</taxon>
        <taxon>Unidentata</taxon>
        <taxon>Episquamata</taxon>
        <taxon>Toxicofera</taxon>
        <taxon>Serpentes</taxon>
        <taxon>Colubroidea</taxon>
        <taxon>Elapidae</taxon>
        <taxon>Elapinae</taxon>
        <taxon>Ophiophagus</taxon>
    </lineage>
</organism>
<dbReference type="OrthoDB" id="5322100at2759"/>
<dbReference type="Proteomes" id="UP000018936">
    <property type="component" value="Unassembled WGS sequence"/>
</dbReference>
<evidence type="ECO:0000313" key="3">
    <source>
        <dbReference type="EMBL" id="ETE55896.1"/>
    </source>
</evidence>
<dbReference type="InterPro" id="IPR052970">
    <property type="entry name" value="Inner_ear_hair_cell_LOXHD"/>
</dbReference>
<evidence type="ECO:0000259" key="2">
    <source>
        <dbReference type="PROSITE" id="PS50095"/>
    </source>
</evidence>
<evidence type="ECO:0000256" key="1">
    <source>
        <dbReference type="PROSITE-ProRule" id="PRU00152"/>
    </source>
</evidence>
<dbReference type="InterPro" id="IPR036392">
    <property type="entry name" value="PLAT/LH2_dom_sf"/>
</dbReference>
<sequence>IHRILIGHDNVGLQAGWHLGSVQIIIPVHGKMYNFPCNRWLDKNEADGKVEIETYPSEIMEIEK</sequence>
<dbReference type="PANTHER" id="PTHR45901">
    <property type="entry name" value="PROTEIN CBG12474"/>
    <property type="match status" value="1"/>
</dbReference>
<dbReference type="EMBL" id="AZIM01071585">
    <property type="protein sequence ID" value="ETE55896.1"/>
    <property type="molecule type" value="Genomic_DNA"/>
</dbReference>
<comment type="caution">
    <text evidence="3">The sequence shown here is derived from an EMBL/GenBank/DDBJ whole genome shotgun (WGS) entry which is preliminary data.</text>
</comment>
<dbReference type="PROSITE" id="PS50095">
    <property type="entry name" value="PLAT"/>
    <property type="match status" value="1"/>
</dbReference>
<protein>
    <recommendedName>
        <fullName evidence="2">PLAT domain-containing protein</fullName>
    </recommendedName>
</protein>
<reference evidence="3 4" key="1">
    <citation type="journal article" date="2013" name="Proc. Natl. Acad. Sci. U.S.A.">
        <title>The king cobra genome reveals dynamic gene evolution and adaptation in the snake venom system.</title>
        <authorList>
            <person name="Vonk F.J."/>
            <person name="Casewell N.R."/>
            <person name="Henkel C.V."/>
            <person name="Heimberg A.M."/>
            <person name="Jansen H.J."/>
            <person name="McCleary R.J."/>
            <person name="Kerkkamp H.M."/>
            <person name="Vos R.A."/>
            <person name="Guerreiro I."/>
            <person name="Calvete J.J."/>
            <person name="Wuster W."/>
            <person name="Woods A.E."/>
            <person name="Logan J.M."/>
            <person name="Harrison R.A."/>
            <person name="Castoe T.A."/>
            <person name="de Koning A.P."/>
            <person name="Pollock D.D."/>
            <person name="Yandell M."/>
            <person name="Calderon D."/>
            <person name="Renjifo C."/>
            <person name="Currier R.B."/>
            <person name="Salgado D."/>
            <person name="Pla D."/>
            <person name="Sanz L."/>
            <person name="Hyder A.S."/>
            <person name="Ribeiro J.M."/>
            <person name="Arntzen J.W."/>
            <person name="van den Thillart G.E."/>
            <person name="Boetzer M."/>
            <person name="Pirovano W."/>
            <person name="Dirks R.P."/>
            <person name="Spaink H.P."/>
            <person name="Duboule D."/>
            <person name="McGlinn E."/>
            <person name="Kini R.M."/>
            <person name="Richardson M.K."/>
        </authorList>
    </citation>
    <scope>NUCLEOTIDE SEQUENCE</scope>
    <source>
        <tissue evidence="3">Blood</tissue>
    </source>
</reference>
<dbReference type="PANTHER" id="PTHR45901:SF3">
    <property type="entry name" value="LIPOXYGENASE HOMOLOGY DOMAIN-CONTAINING PROTEIN 1"/>
    <property type="match status" value="1"/>
</dbReference>
<dbReference type="Pfam" id="PF01477">
    <property type="entry name" value="PLAT"/>
    <property type="match status" value="1"/>
</dbReference>
<name>V8N1W7_OPHHA</name>